<reference evidence="1" key="1">
    <citation type="submission" date="2021-02" db="EMBL/GenBank/DDBJ databases">
        <authorList>
            <person name="Nowell W R."/>
        </authorList>
    </citation>
    <scope>NUCLEOTIDE SEQUENCE</scope>
</reference>
<sequence length="46" mass="5225">MPYRGMKLSREDLGKNYKVGVTILIKPVQSTLKRRDIAEEFATAPC</sequence>
<dbReference type="AlphaFoldDB" id="A0A821KYM2"/>
<name>A0A821KYM2_9BILA</name>
<feature type="non-terminal residue" evidence="1">
    <location>
        <position position="46"/>
    </location>
</feature>
<protein>
    <submittedName>
        <fullName evidence="1">Uncharacterized protein</fullName>
    </submittedName>
</protein>
<gene>
    <name evidence="1" type="ORF">UJA718_LOCUS38304</name>
</gene>
<accession>A0A821KYM2</accession>
<dbReference type="EMBL" id="CAJOBP010039070">
    <property type="protein sequence ID" value="CAF4739878.1"/>
    <property type="molecule type" value="Genomic_DNA"/>
</dbReference>
<evidence type="ECO:0000313" key="2">
    <source>
        <dbReference type="Proteomes" id="UP000663873"/>
    </source>
</evidence>
<dbReference type="Proteomes" id="UP000663873">
    <property type="component" value="Unassembled WGS sequence"/>
</dbReference>
<keyword evidence="2" id="KW-1185">Reference proteome</keyword>
<evidence type="ECO:0000313" key="1">
    <source>
        <dbReference type="EMBL" id="CAF4739878.1"/>
    </source>
</evidence>
<organism evidence="1 2">
    <name type="scientific">Rotaria socialis</name>
    <dbReference type="NCBI Taxonomy" id="392032"/>
    <lineage>
        <taxon>Eukaryota</taxon>
        <taxon>Metazoa</taxon>
        <taxon>Spiralia</taxon>
        <taxon>Gnathifera</taxon>
        <taxon>Rotifera</taxon>
        <taxon>Eurotatoria</taxon>
        <taxon>Bdelloidea</taxon>
        <taxon>Philodinida</taxon>
        <taxon>Philodinidae</taxon>
        <taxon>Rotaria</taxon>
    </lineage>
</organism>
<proteinExistence type="predicted"/>
<comment type="caution">
    <text evidence="1">The sequence shown here is derived from an EMBL/GenBank/DDBJ whole genome shotgun (WGS) entry which is preliminary data.</text>
</comment>